<accession>A0A7C5ALH3</accession>
<feature type="domain" description="Glycoside hydrolase 123 catalytic" evidence="1">
    <location>
        <begin position="268"/>
        <end position="462"/>
    </location>
</feature>
<protein>
    <submittedName>
        <fullName evidence="2">DUF4091 domain-containing protein</fullName>
    </submittedName>
</protein>
<organism evidence="2">
    <name type="scientific">Desulfobacca acetoxidans</name>
    <dbReference type="NCBI Taxonomy" id="60893"/>
    <lineage>
        <taxon>Bacteria</taxon>
        <taxon>Pseudomonadati</taxon>
        <taxon>Thermodesulfobacteriota</taxon>
        <taxon>Desulfobaccia</taxon>
        <taxon>Desulfobaccales</taxon>
        <taxon>Desulfobaccaceae</taxon>
        <taxon>Desulfobacca</taxon>
    </lineage>
</organism>
<sequence>MKRSLLILVVLLWAGLQTVWFPEDLFDFHSEMAAWAQNDLAPGGFSPPGPEVRIAGARNEYLFFQLELNRNLSGCEVRVLGPSPDLGLRWQFFRLVAAPIHSETKWRPDALWPLDEPFPGSDPPSQILGVLLHIPQATPPGRHTLRLKISSPEGGVWVPVELWVYRFHLPEEMPLTIFGGFWHEAPPGTRARPYQTCQEIRVIKAYYKSLKEYEFNALGGSYPLPLRQVVAKGGLEDFPLYQELLAYALSTLKFRYFQIPRLKGWEEAHRPHSPFARLAANFYPLLRQYLNAQGWGARALNYLVDEPPPVKHQAVYQAFSLAKRFLPEVRTLCAGWQPAADFPRVIDIWAHQAARYQRDVAQAARRAGQEVWLYANRLHGIDHPLSHQRLIGWLLYRYDFTGYLVWGVNYWPEDPWTISPGPWDFYRRGTFYYPHPLTGLPVTTTRLEALRRGFQDYLYFRLLARAARQGLVPHDKFQTIVSQINQITKDLPRNSFPVTMEELEAVRLKVGELLDQATNQENQEEF</sequence>
<gene>
    <name evidence="2" type="ORF">ENW48_05205</name>
</gene>
<reference evidence="2" key="1">
    <citation type="journal article" date="2020" name="mSystems">
        <title>Genome- and Community-Level Interaction Insights into Carbon Utilization and Element Cycling Functions of Hydrothermarchaeota in Hydrothermal Sediment.</title>
        <authorList>
            <person name="Zhou Z."/>
            <person name="Liu Y."/>
            <person name="Xu W."/>
            <person name="Pan J."/>
            <person name="Luo Z.H."/>
            <person name="Li M."/>
        </authorList>
    </citation>
    <scope>NUCLEOTIDE SEQUENCE [LARGE SCALE GENOMIC DNA]</scope>
    <source>
        <strain evidence="2">SpSt-853</strain>
    </source>
</reference>
<comment type="caution">
    <text evidence="2">The sequence shown here is derived from an EMBL/GenBank/DDBJ whole genome shotgun (WGS) entry which is preliminary data.</text>
</comment>
<proteinExistence type="predicted"/>
<dbReference type="InterPro" id="IPR025150">
    <property type="entry name" value="GH123_cat"/>
</dbReference>
<evidence type="ECO:0000259" key="1">
    <source>
        <dbReference type="Pfam" id="PF13320"/>
    </source>
</evidence>
<name>A0A7C5ALH3_9BACT</name>
<dbReference type="Pfam" id="PF13320">
    <property type="entry name" value="GH123_cat"/>
    <property type="match status" value="1"/>
</dbReference>
<dbReference type="AlphaFoldDB" id="A0A7C5ALH3"/>
<dbReference type="EMBL" id="DTKJ01000040">
    <property type="protein sequence ID" value="HGZ11594.1"/>
    <property type="molecule type" value="Genomic_DNA"/>
</dbReference>
<evidence type="ECO:0000313" key="2">
    <source>
        <dbReference type="EMBL" id="HGZ11594.1"/>
    </source>
</evidence>